<gene>
    <name evidence="1" type="ORF">L484_019214</name>
</gene>
<dbReference type="Proteomes" id="UP000030645">
    <property type="component" value="Unassembled WGS sequence"/>
</dbReference>
<dbReference type="EMBL" id="KE344035">
    <property type="protein sequence ID" value="EXB51222.1"/>
    <property type="molecule type" value="Genomic_DNA"/>
</dbReference>
<proteinExistence type="predicted"/>
<accession>W9QQZ2</accession>
<reference evidence="2" key="1">
    <citation type="submission" date="2013-01" db="EMBL/GenBank/DDBJ databases">
        <title>Draft Genome Sequence of a Mulberry Tree, Morus notabilis C.K. Schneid.</title>
        <authorList>
            <person name="He N."/>
            <person name="Zhao S."/>
        </authorList>
    </citation>
    <scope>NUCLEOTIDE SEQUENCE</scope>
</reference>
<dbReference type="AlphaFoldDB" id="W9QQZ2"/>
<evidence type="ECO:0000313" key="1">
    <source>
        <dbReference type="EMBL" id="EXB51222.1"/>
    </source>
</evidence>
<keyword evidence="2" id="KW-1185">Reference proteome</keyword>
<protein>
    <submittedName>
        <fullName evidence="1">Uncharacterized protein</fullName>
    </submittedName>
</protein>
<name>W9QQZ2_9ROSA</name>
<evidence type="ECO:0000313" key="2">
    <source>
        <dbReference type="Proteomes" id="UP000030645"/>
    </source>
</evidence>
<sequence length="59" mass="6579">MDVLDLCVRNMRRQERISGQALQRSSPNAAHHSLSSANEHAPLVNVVGHILSHAFQCYI</sequence>
<organism evidence="1 2">
    <name type="scientific">Morus notabilis</name>
    <dbReference type="NCBI Taxonomy" id="981085"/>
    <lineage>
        <taxon>Eukaryota</taxon>
        <taxon>Viridiplantae</taxon>
        <taxon>Streptophyta</taxon>
        <taxon>Embryophyta</taxon>
        <taxon>Tracheophyta</taxon>
        <taxon>Spermatophyta</taxon>
        <taxon>Magnoliopsida</taxon>
        <taxon>eudicotyledons</taxon>
        <taxon>Gunneridae</taxon>
        <taxon>Pentapetalae</taxon>
        <taxon>rosids</taxon>
        <taxon>fabids</taxon>
        <taxon>Rosales</taxon>
        <taxon>Moraceae</taxon>
        <taxon>Moreae</taxon>
        <taxon>Morus</taxon>
    </lineage>
</organism>